<keyword evidence="1" id="KW-0472">Membrane</keyword>
<keyword evidence="4" id="KW-1185">Reference proteome</keyword>
<proteinExistence type="predicted"/>
<feature type="transmembrane region" description="Helical" evidence="1">
    <location>
        <begin position="33"/>
        <end position="50"/>
    </location>
</feature>
<keyword evidence="1" id="KW-1133">Transmembrane helix</keyword>
<evidence type="ECO:0000256" key="1">
    <source>
        <dbReference type="SAM" id="Phobius"/>
    </source>
</evidence>
<dbReference type="Proteomes" id="UP000306791">
    <property type="component" value="Unassembled WGS sequence"/>
</dbReference>
<reference evidence="3 4" key="1">
    <citation type="submission" date="2019-05" db="EMBL/GenBank/DDBJ databases">
        <title>Microbulbifer harenosus sp. nov., an alginate-degrading bacterium isolated from coastal sand.</title>
        <authorList>
            <person name="Huang H."/>
            <person name="Mo K."/>
            <person name="Bao S."/>
        </authorList>
    </citation>
    <scope>NUCLEOTIDE SEQUENCE [LARGE SCALE GENOMIC DNA]</scope>
    <source>
        <strain evidence="3 4">HB161719</strain>
    </source>
</reference>
<dbReference type="InterPro" id="IPR025588">
    <property type="entry name" value="YcxB-like_C"/>
</dbReference>
<accession>A0ABY2UIU5</accession>
<comment type="caution">
    <text evidence="3">The sequence shown here is derived from an EMBL/GenBank/DDBJ whole genome shotgun (WGS) entry which is preliminary data.</text>
</comment>
<evidence type="ECO:0000313" key="4">
    <source>
        <dbReference type="Proteomes" id="UP000306791"/>
    </source>
</evidence>
<protein>
    <submittedName>
        <fullName evidence="3">YcxB family protein</fullName>
    </submittedName>
</protein>
<organism evidence="3 4">
    <name type="scientific">Microbulbifer harenosus</name>
    <dbReference type="NCBI Taxonomy" id="2576840"/>
    <lineage>
        <taxon>Bacteria</taxon>
        <taxon>Pseudomonadati</taxon>
        <taxon>Pseudomonadota</taxon>
        <taxon>Gammaproteobacteria</taxon>
        <taxon>Cellvibrionales</taxon>
        <taxon>Microbulbiferaceae</taxon>
        <taxon>Microbulbifer</taxon>
    </lineage>
</organism>
<dbReference type="Pfam" id="PF14317">
    <property type="entry name" value="YcxB"/>
    <property type="match status" value="1"/>
</dbReference>
<evidence type="ECO:0000259" key="2">
    <source>
        <dbReference type="Pfam" id="PF14317"/>
    </source>
</evidence>
<dbReference type="RefSeq" id="WP_138235978.1">
    <property type="nucleotide sequence ID" value="NZ_CP185860.1"/>
</dbReference>
<keyword evidence="1" id="KW-0812">Transmembrane</keyword>
<evidence type="ECO:0000313" key="3">
    <source>
        <dbReference type="EMBL" id="TLM77071.1"/>
    </source>
</evidence>
<sequence>MQPFSTQFTLSREYLAECFDQSLPHGKGAKPNYLFPVLLFAAGAGLLLFIEQSKVAGYMLIALAVLELLHIRFRRAWWLTRQMWGKGAGAEVKLTIDEDGIQTQNAYAQTALIWSDIERVIETDLGLILVAKSGSRQYLSKSLFPADLVNEIIVKANGQAGTNS</sequence>
<dbReference type="EMBL" id="VANI01000011">
    <property type="protein sequence ID" value="TLM77071.1"/>
    <property type="molecule type" value="Genomic_DNA"/>
</dbReference>
<feature type="transmembrane region" description="Helical" evidence="1">
    <location>
        <begin position="56"/>
        <end position="73"/>
    </location>
</feature>
<name>A0ABY2UIU5_9GAMM</name>
<feature type="domain" description="YcxB-like C-terminal" evidence="2">
    <location>
        <begin position="96"/>
        <end position="148"/>
    </location>
</feature>
<gene>
    <name evidence="3" type="ORF">FDY93_12015</name>
</gene>